<reference evidence="1 2" key="1">
    <citation type="journal article" date="2014" name="Agronomy (Basel)">
        <title>A Draft Genome Sequence for Ensete ventricosum, the Drought-Tolerant Tree Against Hunger.</title>
        <authorList>
            <person name="Harrison J."/>
            <person name="Moore K.A."/>
            <person name="Paszkiewicz K."/>
            <person name="Jones T."/>
            <person name="Grant M."/>
            <person name="Ambacheew D."/>
            <person name="Muzemil S."/>
            <person name="Studholme D.J."/>
        </authorList>
    </citation>
    <scope>NUCLEOTIDE SEQUENCE [LARGE SCALE GENOMIC DNA]</scope>
</reference>
<proteinExistence type="predicted"/>
<accession>A0A426Z1L1</accession>
<gene>
    <name evidence="1" type="ORF">B296_00039508</name>
</gene>
<comment type="caution">
    <text evidence="1">The sequence shown here is derived from an EMBL/GenBank/DDBJ whole genome shotgun (WGS) entry which is preliminary data.</text>
</comment>
<dbReference type="Proteomes" id="UP000287651">
    <property type="component" value="Unassembled WGS sequence"/>
</dbReference>
<name>A0A426Z1L1_ENSVE</name>
<sequence length="79" mass="9162">MVGNSPRVRREFIEGIESLSGWHKGVHRKKTETHEKIIRGSREKLTRSWEGIRKMARNTPGDRRRKTVRLVIGNAGLQD</sequence>
<evidence type="ECO:0000313" key="1">
    <source>
        <dbReference type="EMBL" id="RRT57875.1"/>
    </source>
</evidence>
<evidence type="ECO:0000313" key="2">
    <source>
        <dbReference type="Proteomes" id="UP000287651"/>
    </source>
</evidence>
<organism evidence="1 2">
    <name type="scientific">Ensete ventricosum</name>
    <name type="common">Abyssinian banana</name>
    <name type="synonym">Musa ensete</name>
    <dbReference type="NCBI Taxonomy" id="4639"/>
    <lineage>
        <taxon>Eukaryota</taxon>
        <taxon>Viridiplantae</taxon>
        <taxon>Streptophyta</taxon>
        <taxon>Embryophyta</taxon>
        <taxon>Tracheophyta</taxon>
        <taxon>Spermatophyta</taxon>
        <taxon>Magnoliopsida</taxon>
        <taxon>Liliopsida</taxon>
        <taxon>Zingiberales</taxon>
        <taxon>Musaceae</taxon>
        <taxon>Ensete</taxon>
    </lineage>
</organism>
<protein>
    <submittedName>
        <fullName evidence="1">Uncharacterized protein</fullName>
    </submittedName>
</protein>
<dbReference type="AlphaFoldDB" id="A0A426Z1L1"/>
<dbReference type="EMBL" id="AMZH03008966">
    <property type="protein sequence ID" value="RRT57875.1"/>
    <property type="molecule type" value="Genomic_DNA"/>
</dbReference>